<dbReference type="RefSeq" id="WP_002975186.1">
    <property type="nucleotide sequence ID" value="NZ_AOGW02000017.1"/>
</dbReference>
<proteinExistence type="predicted"/>
<gene>
    <name evidence="1" type="ORF">LEP1GSC203_0745</name>
</gene>
<dbReference type="OrthoDB" id="10007887at2"/>
<sequence length="209" mass="24642">MKNNKIYIILSAITVLLNCKGTYTYYYIYPEIYNTGSKGIIKKKSKIAIYLNDKDNDINKSVNLTHFKSTLEKPGFNIYTVKNANEFKSFDLIIMNYYSQKDKSVFQTFEKILRFYTYSNMIITFGILSGHSYTRLFHTIEIYKPASDKHSQISYTEYSVAKDGWIANYEGRTKGNFDQDYNRYYIKQVEDEDHQNKQLDILLLEASRI</sequence>
<organism evidence="1 2">
    <name type="scientific">Leptospira terpstrae serovar Hualin str. LT 11-33 = ATCC 700639</name>
    <dbReference type="NCBI Taxonomy" id="1257025"/>
    <lineage>
        <taxon>Bacteria</taxon>
        <taxon>Pseudomonadati</taxon>
        <taxon>Spirochaetota</taxon>
        <taxon>Spirochaetia</taxon>
        <taxon>Leptospirales</taxon>
        <taxon>Leptospiraceae</taxon>
        <taxon>Leptospira</taxon>
    </lineage>
</organism>
<reference evidence="1" key="1">
    <citation type="submission" date="2013-03" db="EMBL/GenBank/DDBJ databases">
        <authorList>
            <person name="Harkins D.M."/>
            <person name="Durkin A.S."/>
            <person name="Brinkac L.M."/>
            <person name="Haft D.H."/>
            <person name="Selengut J.D."/>
            <person name="Sanka R."/>
            <person name="DePew J."/>
            <person name="Purushe J."/>
            <person name="Hartskeerl R.A."/>
            <person name="Ahmed A."/>
            <person name="van der Linden H."/>
            <person name="Goris M.G.A."/>
            <person name="Vinetz J.M."/>
            <person name="Sutton G.G."/>
            <person name="Nierman W.C."/>
            <person name="Fouts D.E."/>
        </authorList>
    </citation>
    <scope>NUCLEOTIDE SEQUENCE [LARGE SCALE GENOMIC DNA]</scope>
    <source>
        <strain evidence="1">LT 11-33</strain>
    </source>
</reference>
<evidence type="ECO:0000313" key="2">
    <source>
        <dbReference type="Proteomes" id="UP000012371"/>
    </source>
</evidence>
<dbReference type="EMBL" id="AOGW02000017">
    <property type="protein sequence ID" value="EMY60294.1"/>
    <property type="molecule type" value="Genomic_DNA"/>
</dbReference>
<comment type="caution">
    <text evidence="1">The sequence shown here is derived from an EMBL/GenBank/DDBJ whole genome shotgun (WGS) entry which is preliminary data.</text>
</comment>
<name>N1VKQ9_9LEPT</name>
<dbReference type="AlphaFoldDB" id="N1VKQ9"/>
<keyword evidence="2" id="KW-1185">Reference proteome</keyword>
<accession>N1VKQ9</accession>
<dbReference type="Proteomes" id="UP000012371">
    <property type="component" value="Unassembled WGS sequence"/>
</dbReference>
<evidence type="ECO:0000313" key="1">
    <source>
        <dbReference type="EMBL" id="EMY60294.1"/>
    </source>
</evidence>
<protein>
    <submittedName>
        <fullName evidence="1">Uncharacterized protein</fullName>
    </submittedName>
</protein>